<proteinExistence type="predicted"/>
<accession>A0A7E4VQH1</accession>
<evidence type="ECO:0000313" key="2">
    <source>
        <dbReference type="WBParaSite" id="Pan_g23390.t1"/>
    </source>
</evidence>
<sequence length="68" mass="7514">MLVPTSQCVETYFVQLSPVYACQIAGDYAFVEDGRLFSQSSVPCCRGHKITSSHTMGIDDALFELLVH</sequence>
<name>A0A7E4VQH1_PANRE</name>
<keyword evidence="1" id="KW-1185">Reference proteome</keyword>
<dbReference type="AlphaFoldDB" id="A0A7E4VQH1"/>
<organism evidence="1 2">
    <name type="scientific">Panagrellus redivivus</name>
    <name type="common">Microworm</name>
    <dbReference type="NCBI Taxonomy" id="6233"/>
    <lineage>
        <taxon>Eukaryota</taxon>
        <taxon>Metazoa</taxon>
        <taxon>Ecdysozoa</taxon>
        <taxon>Nematoda</taxon>
        <taxon>Chromadorea</taxon>
        <taxon>Rhabditida</taxon>
        <taxon>Tylenchina</taxon>
        <taxon>Panagrolaimomorpha</taxon>
        <taxon>Panagrolaimoidea</taxon>
        <taxon>Panagrolaimidae</taxon>
        <taxon>Panagrellus</taxon>
    </lineage>
</organism>
<dbReference type="WBParaSite" id="Pan_g23390.t1">
    <property type="protein sequence ID" value="Pan_g23390.t1"/>
    <property type="gene ID" value="Pan_g23390"/>
</dbReference>
<protein>
    <submittedName>
        <fullName evidence="2">Diphthami_syn_2 domain-containing protein</fullName>
    </submittedName>
</protein>
<evidence type="ECO:0000313" key="1">
    <source>
        <dbReference type="Proteomes" id="UP000492821"/>
    </source>
</evidence>
<reference evidence="1" key="1">
    <citation type="journal article" date="2013" name="Genetics">
        <title>The draft genome and transcriptome of Panagrellus redivivus are shaped by the harsh demands of a free-living lifestyle.</title>
        <authorList>
            <person name="Srinivasan J."/>
            <person name="Dillman A.R."/>
            <person name="Macchietto M.G."/>
            <person name="Heikkinen L."/>
            <person name="Lakso M."/>
            <person name="Fracchia K.M."/>
            <person name="Antoshechkin I."/>
            <person name="Mortazavi A."/>
            <person name="Wong G."/>
            <person name="Sternberg P.W."/>
        </authorList>
    </citation>
    <scope>NUCLEOTIDE SEQUENCE [LARGE SCALE GENOMIC DNA]</scope>
    <source>
        <strain evidence="1">MT8872</strain>
    </source>
</reference>
<reference evidence="2" key="2">
    <citation type="submission" date="2020-10" db="UniProtKB">
        <authorList>
            <consortium name="WormBaseParasite"/>
        </authorList>
    </citation>
    <scope>IDENTIFICATION</scope>
</reference>
<dbReference type="Proteomes" id="UP000492821">
    <property type="component" value="Unassembled WGS sequence"/>
</dbReference>